<evidence type="ECO:0000313" key="1">
    <source>
        <dbReference type="EMBL" id="KAK1869074.1"/>
    </source>
</evidence>
<proteinExistence type="predicted"/>
<dbReference type="EMBL" id="CM020620">
    <property type="protein sequence ID" value="KAK1869074.1"/>
    <property type="molecule type" value="Genomic_DNA"/>
</dbReference>
<keyword evidence="2" id="KW-1185">Reference proteome</keyword>
<reference evidence="1" key="1">
    <citation type="submission" date="2019-11" db="EMBL/GenBank/DDBJ databases">
        <title>Nori genome reveals adaptations in red seaweeds to the harsh intertidal environment.</title>
        <authorList>
            <person name="Wang D."/>
            <person name="Mao Y."/>
        </authorList>
    </citation>
    <scope>NUCLEOTIDE SEQUENCE</scope>
    <source>
        <tissue evidence="1">Gametophyte</tissue>
    </source>
</reference>
<protein>
    <submittedName>
        <fullName evidence="1">Uncharacterized protein</fullName>
    </submittedName>
</protein>
<dbReference type="Proteomes" id="UP000798662">
    <property type="component" value="Chromosome 3"/>
</dbReference>
<comment type="caution">
    <text evidence="1">The sequence shown here is derived from an EMBL/GenBank/DDBJ whole genome shotgun (WGS) entry which is preliminary data.</text>
</comment>
<name>A0ACC3CFL5_PYRYE</name>
<accession>A0ACC3CFL5</accession>
<organism evidence="1 2">
    <name type="scientific">Pyropia yezoensis</name>
    <name type="common">Susabi-nori</name>
    <name type="synonym">Porphyra yezoensis</name>
    <dbReference type="NCBI Taxonomy" id="2788"/>
    <lineage>
        <taxon>Eukaryota</taxon>
        <taxon>Rhodophyta</taxon>
        <taxon>Bangiophyceae</taxon>
        <taxon>Bangiales</taxon>
        <taxon>Bangiaceae</taxon>
        <taxon>Pyropia</taxon>
    </lineage>
</organism>
<gene>
    <name evidence="1" type="ORF">I4F81_011556</name>
</gene>
<sequence length="420" mass="42506">MALSKTRFAALAVAVMTLLTAAAAAPAADAAAAAADAATVEYESLRIEGLSDVADAPALTGLADRSPYGGGYGCRAYFKCQQKTEKVVAKHTYACYFKIASSAAARSAGGLCRPNPYGCVAAKCGGWVKCKCDKCQTVSITYPRPRPTAAAIIIGDEVLTGKVLDTNSHHLARALFEAGVSLSHIEVIPDVPATITAAVARLSAAHTHVFTSGGIGPTHDDVTYAAVGAAFGLPTAPCDAVLDRMAALQPEVDWSLPARRRMAELPDPCELRWTDGLWVPTAVVGGNVYVLPGVPRLFRRMLDGLLPALGGVGALDRRVIYTRRGEGSIAAGLAAVAAAYPHVAIGSYPRVDGAGADGSSGPGDWRVRVTVEAEGGPGGVADAVAARVVAATGGVLGELDAAPPAAAVAAAGGGGGGAPE</sequence>
<evidence type="ECO:0000313" key="2">
    <source>
        <dbReference type="Proteomes" id="UP000798662"/>
    </source>
</evidence>